<dbReference type="Proteomes" id="UP001291623">
    <property type="component" value="Unassembled WGS sequence"/>
</dbReference>
<sequence length="120" mass="13167">MGGSLTWSSRRPNMCGSQSFLGIMTRLGYYLRRGSSGFRRSSDGDVNGEENGARSEKTRTNSVEHTGKVTGVPVGEGFLAVRCSKNGGDKRKSYLSYRQDLIGLFGNVNGLNRNLQHFRG</sequence>
<evidence type="ECO:0000256" key="1">
    <source>
        <dbReference type="SAM" id="MobiDB-lite"/>
    </source>
</evidence>
<dbReference type="AlphaFoldDB" id="A0AAE1UY90"/>
<protein>
    <submittedName>
        <fullName evidence="2">Uncharacterized protein</fullName>
    </submittedName>
</protein>
<feature type="region of interest" description="Disordered" evidence="1">
    <location>
        <begin position="35"/>
        <end position="61"/>
    </location>
</feature>
<proteinExistence type="predicted"/>
<evidence type="ECO:0000313" key="2">
    <source>
        <dbReference type="EMBL" id="KAK4341425.1"/>
    </source>
</evidence>
<dbReference type="EMBL" id="JAVYJV010000022">
    <property type="protein sequence ID" value="KAK4341425.1"/>
    <property type="molecule type" value="Genomic_DNA"/>
</dbReference>
<comment type="caution">
    <text evidence="2">The sequence shown here is derived from an EMBL/GenBank/DDBJ whole genome shotgun (WGS) entry which is preliminary data.</text>
</comment>
<keyword evidence="3" id="KW-1185">Reference proteome</keyword>
<evidence type="ECO:0000313" key="3">
    <source>
        <dbReference type="Proteomes" id="UP001291623"/>
    </source>
</evidence>
<name>A0AAE1UY90_9SOLA</name>
<accession>A0AAE1UY90</accession>
<gene>
    <name evidence="2" type="ORF">RND71_039926</name>
</gene>
<reference evidence="2" key="1">
    <citation type="submission" date="2023-12" db="EMBL/GenBank/DDBJ databases">
        <title>Genome assembly of Anisodus tanguticus.</title>
        <authorList>
            <person name="Wang Y.-J."/>
        </authorList>
    </citation>
    <scope>NUCLEOTIDE SEQUENCE</scope>
    <source>
        <strain evidence="2">KB-2021</strain>
        <tissue evidence="2">Leaf</tissue>
    </source>
</reference>
<organism evidence="2 3">
    <name type="scientific">Anisodus tanguticus</name>
    <dbReference type="NCBI Taxonomy" id="243964"/>
    <lineage>
        <taxon>Eukaryota</taxon>
        <taxon>Viridiplantae</taxon>
        <taxon>Streptophyta</taxon>
        <taxon>Embryophyta</taxon>
        <taxon>Tracheophyta</taxon>
        <taxon>Spermatophyta</taxon>
        <taxon>Magnoliopsida</taxon>
        <taxon>eudicotyledons</taxon>
        <taxon>Gunneridae</taxon>
        <taxon>Pentapetalae</taxon>
        <taxon>asterids</taxon>
        <taxon>lamiids</taxon>
        <taxon>Solanales</taxon>
        <taxon>Solanaceae</taxon>
        <taxon>Solanoideae</taxon>
        <taxon>Hyoscyameae</taxon>
        <taxon>Anisodus</taxon>
    </lineage>
</organism>